<evidence type="ECO:0000256" key="2">
    <source>
        <dbReference type="SAM" id="Phobius"/>
    </source>
</evidence>
<dbReference type="Pfam" id="PF00067">
    <property type="entry name" value="p450"/>
    <property type="match status" value="1"/>
</dbReference>
<organism evidence="3 4">
    <name type="scientific">Umbra pygmaea</name>
    <name type="common">Eastern mudminnow</name>
    <dbReference type="NCBI Taxonomy" id="75934"/>
    <lineage>
        <taxon>Eukaryota</taxon>
        <taxon>Metazoa</taxon>
        <taxon>Chordata</taxon>
        <taxon>Craniata</taxon>
        <taxon>Vertebrata</taxon>
        <taxon>Euteleostomi</taxon>
        <taxon>Actinopterygii</taxon>
        <taxon>Neopterygii</taxon>
        <taxon>Teleostei</taxon>
        <taxon>Protacanthopterygii</taxon>
        <taxon>Esociformes</taxon>
        <taxon>Umbridae</taxon>
        <taxon>Umbra</taxon>
    </lineage>
</organism>
<dbReference type="PANTHER" id="PTHR24293:SF0">
    <property type="entry name" value="CYP46A1 PROTEIN-RELATED"/>
    <property type="match status" value="1"/>
</dbReference>
<dbReference type="InterPro" id="IPR039983">
    <property type="entry name" value="CYP46A1"/>
</dbReference>
<keyword evidence="4" id="KW-1185">Reference proteome</keyword>
<dbReference type="Gene3D" id="1.10.630.10">
    <property type="entry name" value="Cytochrome P450"/>
    <property type="match status" value="1"/>
</dbReference>
<name>A0ABD0WCU2_UMBPY</name>
<evidence type="ECO:0000313" key="3">
    <source>
        <dbReference type="EMBL" id="KAL0963161.1"/>
    </source>
</evidence>
<gene>
    <name evidence="3" type="ORF">UPYG_G00350490</name>
</gene>
<comment type="caution">
    <text evidence="3">The sequence shown here is derived from an EMBL/GenBank/DDBJ whole genome shotgun (WGS) entry which is preliminary data.</text>
</comment>
<dbReference type="EMBL" id="JAGEUA010000011">
    <property type="protein sequence ID" value="KAL0963161.1"/>
    <property type="molecule type" value="Genomic_DNA"/>
</dbReference>
<accession>A0ABD0WCU2</accession>
<comment type="similarity">
    <text evidence="1">Belongs to the cytochrome P450 family.</text>
</comment>
<evidence type="ECO:0000313" key="4">
    <source>
        <dbReference type="Proteomes" id="UP001557470"/>
    </source>
</evidence>
<feature type="transmembrane region" description="Helical" evidence="2">
    <location>
        <begin position="6"/>
        <end position="28"/>
    </location>
</feature>
<dbReference type="SUPFAM" id="SSF48264">
    <property type="entry name" value="Cytochrome P450"/>
    <property type="match status" value="1"/>
</dbReference>
<keyword evidence="2" id="KW-0812">Transmembrane</keyword>
<proteinExistence type="inferred from homology"/>
<reference evidence="3 4" key="1">
    <citation type="submission" date="2024-06" db="EMBL/GenBank/DDBJ databases">
        <authorList>
            <person name="Pan Q."/>
            <person name="Wen M."/>
            <person name="Jouanno E."/>
            <person name="Zahm M."/>
            <person name="Klopp C."/>
            <person name="Cabau C."/>
            <person name="Louis A."/>
            <person name="Berthelot C."/>
            <person name="Parey E."/>
            <person name="Roest Crollius H."/>
            <person name="Montfort J."/>
            <person name="Robinson-Rechavi M."/>
            <person name="Bouchez O."/>
            <person name="Lampietro C."/>
            <person name="Lopez Roques C."/>
            <person name="Donnadieu C."/>
            <person name="Postlethwait J."/>
            <person name="Bobe J."/>
            <person name="Verreycken H."/>
            <person name="Guiguen Y."/>
        </authorList>
    </citation>
    <scope>NUCLEOTIDE SEQUENCE [LARGE SCALE GENOMIC DNA]</scope>
    <source>
        <strain evidence="3">Up_M1</strain>
        <tissue evidence="3">Testis</tissue>
    </source>
</reference>
<evidence type="ECO:0000256" key="1">
    <source>
        <dbReference type="ARBA" id="ARBA00010617"/>
    </source>
</evidence>
<protein>
    <recommendedName>
        <fullName evidence="5">Cytochrome P450</fullName>
    </recommendedName>
</protein>
<evidence type="ECO:0008006" key="5">
    <source>
        <dbReference type="Google" id="ProtNLM"/>
    </source>
</evidence>
<keyword evidence="2" id="KW-0472">Membrane</keyword>
<sequence length="153" mass="18153">MSILCWLGYVLMILLGFALIALLCYCLYIQYIHLKYDYIPGPPRESFLFGHSPTMRKEMSKGRVIYDKYLEWAETYGPVFRVNILHFVFFVVTCPDTAKEILMSPKYPKDKFVYKRFFSLFGERFLGNGLITARDHDLWYKQRRIMDPAFSSL</sequence>
<dbReference type="AlphaFoldDB" id="A0ABD0WCU2"/>
<dbReference type="InterPro" id="IPR001128">
    <property type="entry name" value="Cyt_P450"/>
</dbReference>
<dbReference type="InterPro" id="IPR036396">
    <property type="entry name" value="Cyt_P450_sf"/>
</dbReference>
<dbReference type="PANTHER" id="PTHR24293">
    <property type="entry name" value="CYTOCHROME P450 FAMILY 46 SUBFAMILY A"/>
    <property type="match status" value="1"/>
</dbReference>
<dbReference type="Proteomes" id="UP001557470">
    <property type="component" value="Unassembled WGS sequence"/>
</dbReference>
<keyword evidence="2" id="KW-1133">Transmembrane helix</keyword>